<gene>
    <name evidence="2" type="ORF">JJB74_15580</name>
</gene>
<evidence type="ECO:0000313" key="3">
    <source>
        <dbReference type="Proteomes" id="UP000622890"/>
    </source>
</evidence>
<organism evidence="2 3">
    <name type="scientific">Noviherbaspirillum pedocola</name>
    <dbReference type="NCBI Taxonomy" id="2801341"/>
    <lineage>
        <taxon>Bacteria</taxon>
        <taxon>Pseudomonadati</taxon>
        <taxon>Pseudomonadota</taxon>
        <taxon>Betaproteobacteria</taxon>
        <taxon>Burkholderiales</taxon>
        <taxon>Oxalobacteraceae</taxon>
        <taxon>Noviherbaspirillum</taxon>
    </lineage>
</organism>
<feature type="region of interest" description="Disordered" evidence="1">
    <location>
        <begin position="138"/>
        <end position="221"/>
    </location>
</feature>
<dbReference type="Proteomes" id="UP000622890">
    <property type="component" value="Unassembled WGS sequence"/>
</dbReference>
<dbReference type="NCBIfam" id="TIGR03741">
    <property type="entry name" value="PRTRC_E"/>
    <property type="match status" value="1"/>
</dbReference>
<dbReference type="RefSeq" id="WP_200593059.1">
    <property type="nucleotide sequence ID" value="NZ_JAEPBG010000006.1"/>
</dbReference>
<accession>A0A934SUN8</accession>
<sequence>MTLPWQQGGGFLPRSSWFTHATGIGELFPDAPMFLNAAQRHQSETFTMFSALKELLGDCGELKLILKADGDKMKVFVCPPAAAAGKGVEAALSRTLPLIATPEELDAGFVGAVASFRASRKSLAEQVEATSTILKAAEKDQAKKATRPAAKSVKGASSKPDIDVPLPANATDDDHGDDDTSSDDDADASNGAASGSATVTLPASSEPTSNEQAGFDLGALL</sequence>
<evidence type="ECO:0000256" key="1">
    <source>
        <dbReference type="SAM" id="MobiDB-lite"/>
    </source>
</evidence>
<dbReference type="InterPro" id="IPR022273">
    <property type="entry name" value="PRTRC_protein-E"/>
</dbReference>
<proteinExistence type="predicted"/>
<feature type="compositionally biased region" description="Acidic residues" evidence="1">
    <location>
        <begin position="174"/>
        <end position="187"/>
    </location>
</feature>
<feature type="compositionally biased region" description="Low complexity" evidence="1">
    <location>
        <begin position="188"/>
        <end position="198"/>
    </location>
</feature>
<name>A0A934SUN8_9BURK</name>
<keyword evidence="3" id="KW-1185">Reference proteome</keyword>
<dbReference type="EMBL" id="JAEPBG010000006">
    <property type="protein sequence ID" value="MBK4736042.1"/>
    <property type="molecule type" value="Genomic_DNA"/>
</dbReference>
<reference evidence="2" key="1">
    <citation type="submission" date="2021-01" db="EMBL/GenBank/DDBJ databases">
        <title>Genome sequence of strain Noviherbaspirillum sp. DKR-6.</title>
        <authorList>
            <person name="Chaudhary D.K."/>
        </authorList>
    </citation>
    <scope>NUCLEOTIDE SEQUENCE</scope>
    <source>
        <strain evidence="2">DKR-6</strain>
    </source>
</reference>
<feature type="compositionally biased region" description="Polar residues" evidence="1">
    <location>
        <begin position="199"/>
        <end position="212"/>
    </location>
</feature>
<dbReference type="AlphaFoldDB" id="A0A934SUN8"/>
<comment type="caution">
    <text evidence="2">The sequence shown here is derived from an EMBL/GenBank/DDBJ whole genome shotgun (WGS) entry which is preliminary data.</text>
</comment>
<protein>
    <submittedName>
        <fullName evidence="2">PRTRC system protein E</fullName>
    </submittedName>
</protein>
<evidence type="ECO:0000313" key="2">
    <source>
        <dbReference type="EMBL" id="MBK4736042.1"/>
    </source>
</evidence>